<gene>
    <name evidence="1" type="ORF">S03H2_44592</name>
</gene>
<reference evidence="1" key="1">
    <citation type="journal article" date="2014" name="Front. Microbiol.">
        <title>High frequency of phylogenetically diverse reductive dehalogenase-homologous genes in deep subseafloor sedimentary metagenomes.</title>
        <authorList>
            <person name="Kawai M."/>
            <person name="Futagami T."/>
            <person name="Toyoda A."/>
            <person name="Takaki Y."/>
            <person name="Nishi S."/>
            <person name="Hori S."/>
            <person name="Arai W."/>
            <person name="Tsubouchi T."/>
            <person name="Morono Y."/>
            <person name="Uchiyama I."/>
            <person name="Ito T."/>
            <person name="Fujiyama A."/>
            <person name="Inagaki F."/>
            <person name="Takami H."/>
        </authorList>
    </citation>
    <scope>NUCLEOTIDE SEQUENCE</scope>
    <source>
        <strain evidence="1">Expedition CK06-06</strain>
    </source>
</reference>
<comment type="caution">
    <text evidence="1">The sequence shown here is derived from an EMBL/GenBank/DDBJ whole genome shotgun (WGS) entry which is preliminary data.</text>
</comment>
<dbReference type="EMBL" id="BARU01027894">
    <property type="protein sequence ID" value="GAH64364.1"/>
    <property type="molecule type" value="Genomic_DNA"/>
</dbReference>
<sequence length="159" mass="18302">MIKTELIHKFNVNTLIIDEEIKELFDKEINLFLTPMEVEENAVVGAIWDTAGDTRVCPLCESLSDQIFPVESGEFARLEPPIHNSCRCMLRYVTGRQRGIEERLKEYRPVDPDLLQKWSSKIYTDAEIREMAKAVKEVKPVPKKVEPVPKKVEPVSYQG</sequence>
<accession>X1IE20</accession>
<evidence type="ECO:0008006" key="2">
    <source>
        <dbReference type="Google" id="ProtNLM"/>
    </source>
</evidence>
<proteinExistence type="predicted"/>
<organism evidence="1">
    <name type="scientific">marine sediment metagenome</name>
    <dbReference type="NCBI Taxonomy" id="412755"/>
    <lineage>
        <taxon>unclassified sequences</taxon>
        <taxon>metagenomes</taxon>
        <taxon>ecological metagenomes</taxon>
    </lineage>
</organism>
<name>X1IE20_9ZZZZ</name>
<evidence type="ECO:0000313" key="1">
    <source>
        <dbReference type="EMBL" id="GAH64364.1"/>
    </source>
</evidence>
<protein>
    <recommendedName>
        <fullName evidence="2">Phage head morphogenesis domain-containing protein</fullName>
    </recommendedName>
</protein>
<dbReference type="AlphaFoldDB" id="X1IE20"/>
<feature type="non-terminal residue" evidence="1">
    <location>
        <position position="159"/>
    </location>
</feature>